<name>A0A0F9P4X3_9ZZZZ</name>
<proteinExistence type="predicted"/>
<feature type="region of interest" description="Disordered" evidence="1">
    <location>
        <begin position="92"/>
        <end position="116"/>
    </location>
</feature>
<dbReference type="EMBL" id="LAZR01005922">
    <property type="protein sequence ID" value="KKM96115.1"/>
    <property type="molecule type" value="Genomic_DNA"/>
</dbReference>
<gene>
    <name evidence="2" type="ORF">LCGC14_1181350</name>
</gene>
<evidence type="ECO:0000313" key="2">
    <source>
        <dbReference type="EMBL" id="KKM96115.1"/>
    </source>
</evidence>
<reference evidence="2" key="1">
    <citation type="journal article" date="2015" name="Nature">
        <title>Complex archaea that bridge the gap between prokaryotes and eukaryotes.</title>
        <authorList>
            <person name="Spang A."/>
            <person name="Saw J.H."/>
            <person name="Jorgensen S.L."/>
            <person name="Zaremba-Niedzwiedzka K."/>
            <person name="Martijn J."/>
            <person name="Lind A.E."/>
            <person name="van Eijk R."/>
            <person name="Schleper C."/>
            <person name="Guy L."/>
            <person name="Ettema T.J."/>
        </authorList>
    </citation>
    <scope>NUCLEOTIDE SEQUENCE</scope>
</reference>
<accession>A0A0F9P4X3</accession>
<protein>
    <submittedName>
        <fullName evidence="2">Uncharacterized protein</fullName>
    </submittedName>
</protein>
<evidence type="ECO:0000256" key="1">
    <source>
        <dbReference type="SAM" id="MobiDB-lite"/>
    </source>
</evidence>
<dbReference type="AlphaFoldDB" id="A0A0F9P4X3"/>
<feature type="compositionally biased region" description="Basic and acidic residues" evidence="1">
    <location>
        <begin position="92"/>
        <end position="112"/>
    </location>
</feature>
<sequence length="128" mass="14564">MLAHYWKFKTHFQQGQPPARVSDFLFDLPPQQVQRIKSDSQGRFLLEDGTAIDVSGLPALTGLEVWQMETVVIDRRAIIIEAVEAFWHDAEANDYPSDHSNRQIQRSGRDPKGITTEASNLVGDKRLF</sequence>
<organism evidence="2">
    <name type="scientific">marine sediment metagenome</name>
    <dbReference type="NCBI Taxonomy" id="412755"/>
    <lineage>
        <taxon>unclassified sequences</taxon>
        <taxon>metagenomes</taxon>
        <taxon>ecological metagenomes</taxon>
    </lineage>
</organism>
<comment type="caution">
    <text evidence="2">The sequence shown here is derived from an EMBL/GenBank/DDBJ whole genome shotgun (WGS) entry which is preliminary data.</text>
</comment>